<dbReference type="EMBL" id="VYYT01000052">
    <property type="protein sequence ID" value="KAK2773817.1"/>
    <property type="molecule type" value="Genomic_DNA"/>
</dbReference>
<dbReference type="AlphaFoldDB" id="A0AAD9YSN5"/>
<keyword evidence="4" id="KW-1185">Reference proteome</keyword>
<evidence type="ECO:0000256" key="1">
    <source>
        <dbReference type="SAM" id="MobiDB-lite"/>
    </source>
</evidence>
<protein>
    <submittedName>
        <fullName evidence="3">Uncharacterized protein</fullName>
    </submittedName>
</protein>
<feature type="transmembrane region" description="Helical" evidence="2">
    <location>
        <begin position="135"/>
        <end position="152"/>
    </location>
</feature>
<accession>A0AAD9YSN5</accession>
<evidence type="ECO:0000313" key="3">
    <source>
        <dbReference type="EMBL" id="KAK2773817.1"/>
    </source>
</evidence>
<evidence type="ECO:0000256" key="2">
    <source>
        <dbReference type="SAM" id="Phobius"/>
    </source>
</evidence>
<feature type="region of interest" description="Disordered" evidence="1">
    <location>
        <begin position="1"/>
        <end position="30"/>
    </location>
</feature>
<keyword evidence="2" id="KW-1133">Transmembrane helix</keyword>
<dbReference type="Proteomes" id="UP001281614">
    <property type="component" value="Unassembled WGS sequence"/>
</dbReference>
<sequence>METPANYPRPYSTRQSAYSGEGWTEPSAKPFLDSTTTIAEVKSQFDYDEDEPKRRLFSGRSNKTGPKPVIRGTAKRFFLRWLVHAPAIAVTCGIIWISHMQLFWYPEHGVEPFSNIHVKLSATVISNLLQLASKIHEIMIVASLASISVAMFKRRLVGKGVRLGFLTGGYRVGDLEYLLSGAFWKQGKAVTLNIWEIGLVAYLVFATIMSTVVGPASAILLVPSLGWFELDGAFQNVRMPLSYGASPQEAWPRSLNSSIIDSTPECNTTEALYTYWCPVGGFSDIWNWAEGFRYAGLTDNITFQHPSTELRRRLSLSEHVTQNDGSVLMFTTPSSSIMTTIGLFANYISRKPVPIGTVTDEKRYQLTTTTPLQQPLVHGRCVLYDRDQLLGEKALPYFPVSALNCYGDAGCLRVQQDKPTFKSRTWNDTSIPPRMTYSLHYYDKKSPGGAMLIAGTIPYVGDGSKQRLWVYTCSFLPRWVPASFTLDSGDASMLMSNFSSADDMTAMLQNTTAQSDRVVQADPTWVRLIDPEFNMTRIMDTVDGNQKSTEIFLTKVFGVFLTDSLARTSSHERTALILEETDTSMKWIDLKEQMGYESGIHRVEAQNNKTYPSLSYWNNYTDPMPLALSVPEVTQEFRNTVQIDFETQRYGYGSGQFTKTLQFALVMMYIYLAVVRIYGFTIFSSHATELMGQLLGRRRFHLRSVVGWGDLADLMLLALRSSPPDDVELNHVGAGVRKSPGVWNKVVKVRIDEDNKVQMVLHERRGMSPPKRNVLYS</sequence>
<feature type="transmembrane region" description="Helical" evidence="2">
    <location>
        <begin position="199"/>
        <end position="228"/>
    </location>
</feature>
<comment type="caution">
    <text evidence="3">The sequence shown here is derived from an EMBL/GenBank/DDBJ whole genome shotgun (WGS) entry which is preliminary data.</text>
</comment>
<proteinExistence type="predicted"/>
<name>A0AAD9YSN5_COLKA</name>
<keyword evidence="2" id="KW-0472">Membrane</keyword>
<feature type="transmembrane region" description="Helical" evidence="2">
    <location>
        <begin position="77"/>
        <end position="97"/>
    </location>
</feature>
<evidence type="ECO:0000313" key="4">
    <source>
        <dbReference type="Proteomes" id="UP001281614"/>
    </source>
</evidence>
<gene>
    <name evidence="3" type="ORF">CKAH01_13400</name>
</gene>
<organism evidence="3 4">
    <name type="scientific">Colletotrichum kahawae</name>
    <name type="common">Coffee berry disease fungus</name>
    <dbReference type="NCBI Taxonomy" id="34407"/>
    <lineage>
        <taxon>Eukaryota</taxon>
        <taxon>Fungi</taxon>
        <taxon>Dikarya</taxon>
        <taxon>Ascomycota</taxon>
        <taxon>Pezizomycotina</taxon>
        <taxon>Sordariomycetes</taxon>
        <taxon>Hypocreomycetidae</taxon>
        <taxon>Glomerellales</taxon>
        <taxon>Glomerellaceae</taxon>
        <taxon>Colletotrichum</taxon>
        <taxon>Colletotrichum gloeosporioides species complex</taxon>
    </lineage>
</organism>
<reference evidence="3" key="1">
    <citation type="submission" date="2023-02" db="EMBL/GenBank/DDBJ databases">
        <title>Colletotrichum kahawae CIFC_Que2 genome sequencing and assembly.</title>
        <authorList>
            <person name="Baroncelli R."/>
        </authorList>
    </citation>
    <scope>NUCLEOTIDE SEQUENCE</scope>
    <source>
        <strain evidence="3">CIFC_Que2</strain>
    </source>
</reference>
<feature type="transmembrane region" description="Helical" evidence="2">
    <location>
        <begin position="661"/>
        <end position="679"/>
    </location>
</feature>
<keyword evidence="2" id="KW-0812">Transmembrane</keyword>